<protein>
    <submittedName>
        <fullName evidence="1">Uncharacterized protein</fullName>
    </submittedName>
</protein>
<organism evidence="1 2">
    <name type="scientific">Daedalea quercina L-15889</name>
    <dbReference type="NCBI Taxonomy" id="1314783"/>
    <lineage>
        <taxon>Eukaryota</taxon>
        <taxon>Fungi</taxon>
        <taxon>Dikarya</taxon>
        <taxon>Basidiomycota</taxon>
        <taxon>Agaricomycotina</taxon>
        <taxon>Agaricomycetes</taxon>
        <taxon>Polyporales</taxon>
        <taxon>Fomitopsis</taxon>
    </lineage>
</organism>
<dbReference type="OrthoDB" id="19653at2759"/>
<dbReference type="Gene3D" id="3.40.50.1820">
    <property type="entry name" value="alpha/beta hydrolase"/>
    <property type="match status" value="1"/>
</dbReference>
<reference evidence="1 2" key="1">
    <citation type="journal article" date="2016" name="Mol. Biol. Evol.">
        <title>Comparative Genomics of Early-Diverging Mushroom-Forming Fungi Provides Insights into the Origins of Lignocellulose Decay Capabilities.</title>
        <authorList>
            <person name="Nagy L.G."/>
            <person name="Riley R."/>
            <person name="Tritt A."/>
            <person name="Adam C."/>
            <person name="Daum C."/>
            <person name="Floudas D."/>
            <person name="Sun H."/>
            <person name="Yadav J.S."/>
            <person name="Pangilinan J."/>
            <person name="Larsson K.H."/>
            <person name="Matsuura K."/>
            <person name="Barry K."/>
            <person name="Labutti K."/>
            <person name="Kuo R."/>
            <person name="Ohm R.A."/>
            <person name="Bhattacharya S.S."/>
            <person name="Shirouzu T."/>
            <person name="Yoshinaga Y."/>
            <person name="Martin F.M."/>
            <person name="Grigoriev I.V."/>
            <person name="Hibbett D.S."/>
        </authorList>
    </citation>
    <scope>NUCLEOTIDE SEQUENCE [LARGE SCALE GENOMIC DNA]</scope>
    <source>
        <strain evidence="1 2">L-15889</strain>
    </source>
</reference>
<keyword evidence="2" id="KW-1185">Reference proteome</keyword>
<accession>A0A165NIR8</accession>
<proteinExistence type="predicted"/>
<dbReference type="Proteomes" id="UP000076727">
    <property type="component" value="Unassembled WGS sequence"/>
</dbReference>
<dbReference type="AlphaFoldDB" id="A0A165NIR8"/>
<dbReference type="EMBL" id="KV429081">
    <property type="protein sequence ID" value="KZT67014.1"/>
    <property type="molecule type" value="Genomic_DNA"/>
</dbReference>
<sequence length="97" mass="10920">MRRSDIMGASWLLCDTMITIHCFSSSYFRPSQQWFPAPFLLARWIQLEHDVPPSVTSGSLGAVIYLHGGGIVAGSRHDAFYPDWLKGSRPYIIHSPL</sequence>
<gene>
    <name evidence="1" type="ORF">DAEQUDRAFT_427255</name>
</gene>
<name>A0A165NIR8_9APHY</name>
<evidence type="ECO:0000313" key="2">
    <source>
        <dbReference type="Proteomes" id="UP000076727"/>
    </source>
</evidence>
<evidence type="ECO:0000313" key="1">
    <source>
        <dbReference type="EMBL" id="KZT67014.1"/>
    </source>
</evidence>
<dbReference type="SUPFAM" id="SSF53474">
    <property type="entry name" value="alpha/beta-Hydrolases"/>
    <property type="match status" value="1"/>
</dbReference>
<dbReference type="InterPro" id="IPR029058">
    <property type="entry name" value="AB_hydrolase_fold"/>
</dbReference>